<gene>
    <name evidence="1" type="ORF">HPB50_002856</name>
</gene>
<evidence type="ECO:0000313" key="2">
    <source>
        <dbReference type="Proteomes" id="UP000821845"/>
    </source>
</evidence>
<evidence type="ECO:0000313" key="1">
    <source>
        <dbReference type="EMBL" id="KAH6932101.1"/>
    </source>
</evidence>
<name>A0ACB7SAW9_HYAAI</name>
<accession>A0ACB7SAW9</accession>
<proteinExistence type="predicted"/>
<sequence length="750" mass="84334">MCRLYWLVILLHCCGVQLVISEPSCEKFRLSGRTIFFNCGSFTTASDFATIVPRPEPSRHGFMLYNSRLEYLPVDAFDGLTALNVTFNSVHIENFEATHPNAFERLNGTLEGVGFLGNSTLPKSWSLLKNVLSLTSLRLERQTVSFDQDWNNLPRSLQSIFIKRCNVTNMEPGSLDALVGLEQFSITENKLRNFSWAVLPNPAPSLHTILLGENELREIPKGFRPEQFPALSILHLKFNDITSWDAETIDAIRRHPNNPKLYLEARTSEDCLYLNIWTPTINETANLPVMAWIHGGEFYTGSAAMHVDDGIHLAALGNVVVVTIGYRLQSFGYLYDGTGEAPGNQGLYDQLLALNWIQDNIVSFGEEKDVRIACGQLDTALKLADSTGAAKRGNSVYFYEMSYVSQCSQTQPWLGMSHGDGMFFVFGRPFDNPNGCPEDIPFTTKIIEIWSNFARGSVRVAFSEPSCQKFQTDPDKIFFNCGGFTSASELSTKIPRPENSKHSFMISDSRIEHLPVDTFEGLAASNVTLNKVRIDNFDASHPNAFERLNGTLVELVFLRGTTLPKSWSLLKNVLSLVSLRFERQVVAIDHDWNNLPRSLRDIFISESTVSSMEEGALAELTELEQFAITASRLRNFTWSILPSPAPSLRTILLSQNELTEIPKGFHPQQFPALRSIHLESNPITTWDEESLDAIRLHPNSPRLVLGAIPCDCRIRTLLEFPRERISATCSSPENLKHQRIDEIRVEDLNC</sequence>
<dbReference type="EMBL" id="CM023484">
    <property type="protein sequence ID" value="KAH6932101.1"/>
    <property type="molecule type" value="Genomic_DNA"/>
</dbReference>
<keyword evidence="2" id="KW-1185">Reference proteome</keyword>
<reference evidence="1" key="1">
    <citation type="submission" date="2020-05" db="EMBL/GenBank/DDBJ databases">
        <title>Large-scale comparative analyses of tick genomes elucidate their genetic diversity and vector capacities.</title>
        <authorList>
            <person name="Jia N."/>
            <person name="Wang J."/>
            <person name="Shi W."/>
            <person name="Du L."/>
            <person name="Sun Y."/>
            <person name="Zhan W."/>
            <person name="Jiang J."/>
            <person name="Wang Q."/>
            <person name="Zhang B."/>
            <person name="Ji P."/>
            <person name="Sakyi L.B."/>
            <person name="Cui X."/>
            <person name="Yuan T."/>
            <person name="Jiang B."/>
            <person name="Yang W."/>
            <person name="Lam T.T.-Y."/>
            <person name="Chang Q."/>
            <person name="Ding S."/>
            <person name="Wang X."/>
            <person name="Zhu J."/>
            <person name="Ruan X."/>
            <person name="Zhao L."/>
            <person name="Wei J."/>
            <person name="Que T."/>
            <person name="Du C."/>
            <person name="Cheng J."/>
            <person name="Dai P."/>
            <person name="Han X."/>
            <person name="Huang E."/>
            <person name="Gao Y."/>
            <person name="Liu J."/>
            <person name="Shao H."/>
            <person name="Ye R."/>
            <person name="Li L."/>
            <person name="Wei W."/>
            <person name="Wang X."/>
            <person name="Wang C."/>
            <person name="Yang T."/>
            <person name="Huo Q."/>
            <person name="Li W."/>
            <person name="Guo W."/>
            <person name="Chen H."/>
            <person name="Zhou L."/>
            <person name="Ni X."/>
            <person name="Tian J."/>
            <person name="Zhou Y."/>
            <person name="Sheng Y."/>
            <person name="Liu T."/>
            <person name="Pan Y."/>
            <person name="Xia L."/>
            <person name="Li J."/>
            <person name="Zhao F."/>
            <person name="Cao W."/>
        </authorList>
    </citation>
    <scope>NUCLEOTIDE SEQUENCE</scope>
    <source>
        <strain evidence="1">Hyas-2018</strain>
    </source>
</reference>
<organism evidence="1 2">
    <name type="scientific">Hyalomma asiaticum</name>
    <name type="common">Tick</name>
    <dbReference type="NCBI Taxonomy" id="266040"/>
    <lineage>
        <taxon>Eukaryota</taxon>
        <taxon>Metazoa</taxon>
        <taxon>Ecdysozoa</taxon>
        <taxon>Arthropoda</taxon>
        <taxon>Chelicerata</taxon>
        <taxon>Arachnida</taxon>
        <taxon>Acari</taxon>
        <taxon>Parasitiformes</taxon>
        <taxon>Ixodida</taxon>
        <taxon>Ixodoidea</taxon>
        <taxon>Ixodidae</taxon>
        <taxon>Hyalomminae</taxon>
        <taxon>Hyalomma</taxon>
    </lineage>
</organism>
<comment type="caution">
    <text evidence="1">The sequence shown here is derived from an EMBL/GenBank/DDBJ whole genome shotgun (WGS) entry which is preliminary data.</text>
</comment>
<dbReference type="Proteomes" id="UP000821845">
    <property type="component" value="Chromosome 4"/>
</dbReference>
<protein>
    <submittedName>
        <fullName evidence="1">Uncharacterized protein</fullName>
    </submittedName>
</protein>